<dbReference type="PANTHER" id="PTHR47510">
    <property type="entry name" value="REVERSE TRANSCRIPTASE DOMAIN-CONTAINING PROTEIN"/>
    <property type="match status" value="1"/>
</dbReference>
<keyword evidence="1" id="KW-0732">Signal</keyword>
<comment type="caution">
    <text evidence="3">The sequence shown here is derived from an EMBL/GenBank/DDBJ whole genome shotgun (WGS) entry which is preliminary data.</text>
</comment>
<feature type="chain" id="PRO_5016318808" description="DUF4939 domain-containing protein" evidence="1">
    <location>
        <begin position="24"/>
        <end position="467"/>
    </location>
</feature>
<evidence type="ECO:0000313" key="3">
    <source>
        <dbReference type="EMBL" id="PWA26303.1"/>
    </source>
</evidence>
<keyword evidence="4" id="KW-1185">Reference proteome</keyword>
<dbReference type="Proteomes" id="UP000250572">
    <property type="component" value="Unassembled WGS sequence"/>
</dbReference>
<dbReference type="Pfam" id="PF16297">
    <property type="entry name" value="DUF4939"/>
    <property type="match status" value="1"/>
</dbReference>
<feature type="signal peptide" evidence="1">
    <location>
        <begin position="1"/>
        <end position="23"/>
    </location>
</feature>
<name>A0A315VRX3_GAMAF</name>
<dbReference type="InterPro" id="IPR032549">
    <property type="entry name" value="DUF4939"/>
</dbReference>
<evidence type="ECO:0000313" key="4">
    <source>
        <dbReference type="Proteomes" id="UP000250572"/>
    </source>
</evidence>
<evidence type="ECO:0000259" key="2">
    <source>
        <dbReference type="Pfam" id="PF16297"/>
    </source>
</evidence>
<feature type="domain" description="DUF4939" evidence="2">
    <location>
        <begin position="48"/>
        <end position="132"/>
    </location>
</feature>
<sequence>MKPTSVWITWLTFYKGLFNSALLQIPLQLPIQSLLQTQHLKSISFPEIRPPNPEKYSGEINRCGGFLLQCSLALNNSPRSFAHDGAKISYIISHLSARALDWGEARFKDPTNFGCLFDEFLVEFKQTFSQEPNNTSSSKNLWSVKQGPRSVADFAVDFRIRAAASGWNEPALKSILASERWVQTDGHTLAGPDSARGGVPGEACPWFCTPDQDLFIIIWKIKDASTLTLECFCQYGTLNPSESVSEFCFLLSSSRILFILCPAQQLGLIVYTRDQLIELKLASMESRSTEIPEEIGRRTHQGCRGNKQRRRTNQPNNKLWVTKEIKTILNKKQRAFRDGNSDDLTVIQRCLKVKVGRTKEDYKRKLGRKLQQKNTRHVWRGMRTITQFRSAGCGVVEGNVDRAIELNLFFNRFDTVAPAPPPHTPNNATAAVQELSPPTPHCHSSHLHTSFPPLLLSDHLPTSHLYL</sequence>
<reference evidence="3 4" key="1">
    <citation type="journal article" date="2018" name="G3 (Bethesda)">
        <title>A High-Quality Reference Genome for the Invasive Mosquitofish Gambusia affinis Using a Chicago Library.</title>
        <authorList>
            <person name="Hoffberg S.L."/>
            <person name="Troendle N.J."/>
            <person name="Glenn T.C."/>
            <person name="Mahmud O."/>
            <person name="Louha S."/>
            <person name="Chalopin D."/>
            <person name="Bennetzen J.L."/>
            <person name="Mauricio R."/>
        </authorList>
    </citation>
    <scope>NUCLEOTIDE SEQUENCE [LARGE SCALE GENOMIC DNA]</scope>
    <source>
        <strain evidence="3">NE01/NJP1002.9</strain>
        <tissue evidence="3">Muscle</tissue>
    </source>
</reference>
<protein>
    <recommendedName>
        <fullName evidence="2">DUF4939 domain-containing protein</fullName>
    </recommendedName>
</protein>
<organism evidence="3 4">
    <name type="scientific">Gambusia affinis</name>
    <name type="common">Western mosquitofish</name>
    <name type="synonym">Heterandria affinis</name>
    <dbReference type="NCBI Taxonomy" id="33528"/>
    <lineage>
        <taxon>Eukaryota</taxon>
        <taxon>Metazoa</taxon>
        <taxon>Chordata</taxon>
        <taxon>Craniata</taxon>
        <taxon>Vertebrata</taxon>
        <taxon>Euteleostomi</taxon>
        <taxon>Actinopterygii</taxon>
        <taxon>Neopterygii</taxon>
        <taxon>Teleostei</taxon>
        <taxon>Neoteleostei</taxon>
        <taxon>Acanthomorphata</taxon>
        <taxon>Ovalentaria</taxon>
        <taxon>Atherinomorphae</taxon>
        <taxon>Cyprinodontiformes</taxon>
        <taxon>Poeciliidae</taxon>
        <taxon>Poeciliinae</taxon>
        <taxon>Gambusia</taxon>
    </lineage>
</organism>
<proteinExistence type="predicted"/>
<dbReference type="PANTHER" id="PTHR47510:SF3">
    <property type="entry name" value="ENDO_EXONUCLEASE_PHOSPHATASE DOMAIN-CONTAINING PROTEIN"/>
    <property type="match status" value="1"/>
</dbReference>
<accession>A0A315VRX3</accession>
<dbReference type="EMBL" id="NHOQ01001181">
    <property type="protein sequence ID" value="PWA26303.1"/>
    <property type="molecule type" value="Genomic_DNA"/>
</dbReference>
<dbReference type="AlphaFoldDB" id="A0A315VRX3"/>
<evidence type="ECO:0000256" key="1">
    <source>
        <dbReference type="SAM" id="SignalP"/>
    </source>
</evidence>
<gene>
    <name evidence="3" type="ORF">CCH79_00018808</name>
</gene>